<gene>
    <name evidence="4" type="ORF">HX001_02505</name>
</gene>
<evidence type="ECO:0000313" key="5">
    <source>
        <dbReference type="Proteomes" id="UP001170959"/>
    </source>
</evidence>
<feature type="domain" description="3-hydroxyacyl-CoA dehydrogenase C-terminal" evidence="2">
    <location>
        <begin position="301"/>
        <end position="382"/>
    </location>
</feature>
<dbReference type="PROSITE" id="PS00067">
    <property type="entry name" value="3HCDH"/>
    <property type="match status" value="1"/>
</dbReference>
<protein>
    <submittedName>
        <fullName evidence="4">NAD(P)-binding domain-containing protein</fullName>
    </submittedName>
</protein>
<evidence type="ECO:0000256" key="1">
    <source>
        <dbReference type="ARBA" id="ARBA00023002"/>
    </source>
</evidence>
<organism evidence="4 5">
    <name type="scientific">Empedobacter brevis</name>
    <dbReference type="NCBI Taxonomy" id="247"/>
    <lineage>
        <taxon>Bacteria</taxon>
        <taxon>Pseudomonadati</taxon>
        <taxon>Bacteroidota</taxon>
        <taxon>Flavobacteriia</taxon>
        <taxon>Flavobacteriales</taxon>
        <taxon>Weeksellaceae</taxon>
        <taxon>Empedobacter</taxon>
    </lineage>
</organism>
<comment type="caution">
    <text evidence="4">The sequence shown here is derived from an EMBL/GenBank/DDBJ whole genome shotgun (WGS) entry which is preliminary data.</text>
</comment>
<dbReference type="AlphaFoldDB" id="A0AAJ1V6A6"/>
<dbReference type="Gene3D" id="3.40.50.720">
    <property type="entry name" value="NAD(P)-binding Rossmann-like Domain"/>
    <property type="match status" value="1"/>
</dbReference>
<dbReference type="InterPro" id="IPR008927">
    <property type="entry name" value="6-PGluconate_DH-like_C_sf"/>
</dbReference>
<reference evidence="4" key="1">
    <citation type="submission" date="2020-06" db="EMBL/GenBank/DDBJ databases">
        <authorList>
            <person name="Dong N."/>
        </authorList>
    </citation>
    <scope>NUCLEOTIDE SEQUENCE</scope>
    <source>
        <strain evidence="4">R655-4</strain>
    </source>
</reference>
<dbReference type="EMBL" id="JACAGJ010000001">
    <property type="protein sequence ID" value="MDM1071359.1"/>
    <property type="molecule type" value="Genomic_DNA"/>
</dbReference>
<dbReference type="GO" id="GO:0006635">
    <property type="term" value="P:fatty acid beta-oxidation"/>
    <property type="evidence" value="ECO:0007669"/>
    <property type="project" value="TreeGrafter"/>
</dbReference>
<dbReference type="RefSeq" id="WP_286491806.1">
    <property type="nucleotide sequence ID" value="NZ_DAMAKU010000015.1"/>
</dbReference>
<dbReference type="SUPFAM" id="SSF48179">
    <property type="entry name" value="6-phosphogluconate dehydrogenase C-terminal domain-like"/>
    <property type="match status" value="2"/>
</dbReference>
<dbReference type="InterPro" id="IPR036291">
    <property type="entry name" value="NAD(P)-bd_dom_sf"/>
</dbReference>
<dbReference type="Proteomes" id="UP001170959">
    <property type="component" value="Unassembled WGS sequence"/>
</dbReference>
<evidence type="ECO:0000313" key="4">
    <source>
        <dbReference type="EMBL" id="MDM1071359.1"/>
    </source>
</evidence>
<feature type="domain" description="3-hydroxyacyl-CoA dehydrogenase C-terminal" evidence="2">
    <location>
        <begin position="184"/>
        <end position="281"/>
    </location>
</feature>
<feature type="domain" description="3-hydroxyacyl-CoA dehydrogenase NAD binding" evidence="3">
    <location>
        <begin position="3"/>
        <end position="182"/>
    </location>
</feature>
<dbReference type="PANTHER" id="PTHR48075">
    <property type="entry name" value="3-HYDROXYACYL-COA DEHYDROGENASE FAMILY PROTEIN"/>
    <property type="match status" value="1"/>
</dbReference>
<reference evidence="4" key="2">
    <citation type="journal article" date="2022" name="Sci. Total Environ.">
        <title>Prevalence, transmission, and molecular epidemiology of tet(X)-positive bacteria among humans, animals, and environmental niches in China: An epidemiological, and genomic-based study.</title>
        <authorList>
            <person name="Dong N."/>
            <person name="Zeng Y."/>
            <person name="Cai C."/>
            <person name="Sun C."/>
            <person name="Lu J."/>
            <person name="Liu C."/>
            <person name="Zhou H."/>
            <person name="Sun Q."/>
            <person name="Shu L."/>
            <person name="Wang H."/>
            <person name="Wang Y."/>
            <person name="Wang S."/>
            <person name="Wu C."/>
            <person name="Chan E.W."/>
            <person name="Chen G."/>
            <person name="Shen Z."/>
            <person name="Chen S."/>
            <person name="Zhang R."/>
        </authorList>
    </citation>
    <scope>NUCLEOTIDE SEQUENCE</scope>
    <source>
        <strain evidence="4">R655-4</strain>
    </source>
</reference>
<evidence type="ECO:0000259" key="2">
    <source>
        <dbReference type="Pfam" id="PF00725"/>
    </source>
</evidence>
<accession>A0AAJ1V6A6</accession>
<dbReference type="SUPFAM" id="SSF51735">
    <property type="entry name" value="NAD(P)-binding Rossmann-fold domains"/>
    <property type="match status" value="1"/>
</dbReference>
<dbReference type="PANTHER" id="PTHR48075:SF5">
    <property type="entry name" value="3-HYDROXYBUTYRYL-COA DEHYDROGENASE"/>
    <property type="match status" value="1"/>
</dbReference>
<dbReference type="InterPro" id="IPR006108">
    <property type="entry name" value="3HC_DH_C"/>
</dbReference>
<dbReference type="FunFam" id="3.40.50.720:FF:000009">
    <property type="entry name" value="Fatty oxidation complex, alpha subunit"/>
    <property type="match status" value="1"/>
</dbReference>
<name>A0AAJ1V6A6_9FLAO</name>
<evidence type="ECO:0000259" key="3">
    <source>
        <dbReference type="Pfam" id="PF02737"/>
    </source>
</evidence>
<dbReference type="GO" id="GO:0070403">
    <property type="term" value="F:NAD+ binding"/>
    <property type="evidence" value="ECO:0007669"/>
    <property type="project" value="InterPro"/>
</dbReference>
<dbReference type="InterPro" id="IPR006180">
    <property type="entry name" value="3-OHacyl-CoA_DH_CS"/>
</dbReference>
<dbReference type="Pfam" id="PF00725">
    <property type="entry name" value="3HCDH"/>
    <property type="match status" value="2"/>
</dbReference>
<dbReference type="Gene3D" id="1.10.1040.50">
    <property type="match status" value="1"/>
</dbReference>
<dbReference type="InterPro" id="IPR006176">
    <property type="entry name" value="3-OHacyl-CoA_DH_NAD-bd"/>
</dbReference>
<dbReference type="GO" id="GO:0008691">
    <property type="term" value="F:3-hydroxybutyryl-CoA dehydrogenase activity"/>
    <property type="evidence" value="ECO:0007669"/>
    <property type="project" value="TreeGrafter"/>
</dbReference>
<sequence length="385" mass="43317">MKKIGIIGGGAMGSGIAQVFAQTGNTVVLYDTNQEALDRSKQNLAKTFEKLVAKEKYTAEKAQEIQNSIEYVGSLEAFADIDLMIEAIIENLEIKKSVFKQVEEIVSETCILASNTSSLSIASIASACSKPERVIGIHFFNPAPLMALVEIIPAVQTRDGLAEEIRTLIQSVGKLPVITKDTPGFIVNRVARPFYGEAIRILEEGMANVETIDFAMTSLGGFRMGPFELMDFIGHDVNYRVTESVFESFFYDPKFKPSFSQKRLFEAGFYGRKTGRGFYNYAEGAEKKSPSQNQALLEKIYKRILVMLINEAADALFLNIANREDLDTAMTKGVNYPKGLLKWADEYGIENVKNDLDELYHYYHEDRYRLSPIIRNMIKENKTFY</sequence>
<dbReference type="Pfam" id="PF02737">
    <property type="entry name" value="3HCDH_N"/>
    <property type="match status" value="1"/>
</dbReference>
<keyword evidence="1" id="KW-0560">Oxidoreductase</keyword>
<proteinExistence type="predicted"/>